<evidence type="ECO:0000313" key="2">
    <source>
        <dbReference type="EMBL" id="GLR12830.1"/>
    </source>
</evidence>
<comment type="caution">
    <text evidence="2">The sequence shown here is derived from an EMBL/GenBank/DDBJ whole genome shotgun (WGS) entry which is preliminary data.</text>
</comment>
<evidence type="ECO:0000256" key="1">
    <source>
        <dbReference type="SAM" id="Phobius"/>
    </source>
</evidence>
<dbReference type="EMBL" id="BSOG01000002">
    <property type="protein sequence ID" value="GLR12830.1"/>
    <property type="molecule type" value="Genomic_DNA"/>
</dbReference>
<reference evidence="3" key="1">
    <citation type="journal article" date="2019" name="Int. J. Syst. Evol. Microbiol.">
        <title>The Global Catalogue of Microorganisms (GCM) 10K type strain sequencing project: providing services to taxonomists for standard genome sequencing and annotation.</title>
        <authorList>
            <consortium name="The Broad Institute Genomics Platform"/>
            <consortium name="The Broad Institute Genome Sequencing Center for Infectious Disease"/>
            <person name="Wu L."/>
            <person name="Ma J."/>
        </authorList>
    </citation>
    <scope>NUCLEOTIDE SEQUENCE [LARGE SCALE GENOMIC DNA]</scope>
    <source>
        <strain evidence="3">NBRC 110044</strain>
    </source>
</reference>
<name>A0ABQ5YCY6_9NEIS</name>
<dbReference type="Proteomes" id="UP001156706">
    <property type="component" value="Unassembled WGS sequence"/>
</dbReference>
<gene>
    <name evidence="2" type="ORF">GCM10007907_16200</name>
</gene>
<protein>
    <recommendedName>
        <fullName evidence="4">HAMP domain-containing protein</fullName>
    </recommendedName>
</protein>
<keyword evidence="1" id="KW-0472">Membrane</keyword>
<keyword evidence="1" id="KW-0812">Transmembrane</keyword>
<keyword evidence="3" id="KW-1185">Reference proteome</keyword>
<evidence type="ECO:0000313" key="3">
    <source>
        <dbReference type="Proteomes" id="UP001156706"/>
    </source>
</evidence>
<evidence type="ECO:0008006" key="4">
    <source>
        <dbReference type="Google" id="ProtNLM"/>
    </source>
</evidence>
<organism evidence="2 3">
    <name type="scientific">Chitinimonas prasina</name>
    <dbReference type="NCBI Taxonomy" id="1434937"/>
    <lineage>
        <taxon>Bacteria</taxon>
        <taxon>Pseudomonadati</taxon>
        <taxon>Pseudomonadota</taxon>
        <taxon>Betaproteobacteria</taxon>
        <taxon>Neisseriales</taxon>
        <taxon>Chitinibacteraceae</taxon>
        <taxon>Chitinimonas</taxon>
    </lineage>
</organism>
<keyword evidence="1" id="KW-1133">Transmembrane helix</keyword>
<sequence length="248" mass="26683">MTPSPSSRLPLWFRIGGLLALVIAFVVALLSFLNYANFRKTVQGLHETRYLVLGKDIRQTVEAGLSLGLTPEQNARLPLLFKELQSAWPAIRYAGVVNTTAQPILGAGQAAKEGRASWRERIQAGTPDGIWHWRADHESAVGLTIADNFGGKAGAVVIVYDDREVAAAASTMATQLLWRALGVMLAASVLAWLGAWWLTRALAAELDAAEAVLDGHPLPPDERPLVAETQAFVAAVQQAEQRMAGAAQ</sequence>
<feature type="transmembrane region" description="Helical" evidence="1">
    <location>
        <begin position="12"/>
        <end position="33"/>
    </location>
</feature>
<feature type="transmembrane region" description="Helical" evidence="1">
    <location>
        <begin position="176"/>
        <end position="198"/>
    </location>
</feature>
<accession>A0ABQ5YCY6</accession>
<proteinExistence type="predicted"/>
<dbReference type="RefSeq" id="WP_284195964.1">
    <property type="nucleotide sequence ID" value="NZ_BSOG01000002.1"/>
</dbReference>